<dbReference type="GO" id="GO:0016491">
    <property type="term" value="F:oxidoreductase activity"/>
    <property type="evidence" value="ECO:0007669"/>
    <property type="project" value="InterPro"/>
</dbReference>
<dbReference type="SUPFAM" id="SSF51905">
    <property type="entry name" value="FAD/NAD(P)-binding domain"/>
    <property type="match status" value="2"/>
</dbReference>
<dbReference type="Pfam" id="PF07992">
    <property type="entry name" value="Pyr_redox_2"/>
    <property type="match status" value="1"/>
</dbReference>
<dbReference type="PANTHER" id="PTHR43755:SF1">
    <property type="entry name" value="FAD-DEPENDENT PYRIDINE NUCLEOTIDE-DISULPHIDE OXIDOREDUCTASE"/>
    <property type="match status" value="1"/>
</dbReference>
<evidence type="ECO:0000259" key="5">
    <source>
        <dbReference type="Pfam" id="PF09242"/>
    </source>
</evidence>
<evidence type="ECO:0000313" key="7">
    <source>
        <dbReference type="EMBL" id="MBN8744705.1"/>
    </source>
</evidence>
<dbReference type="SUPFAM" id="SSF55424">
    <property type="entry name" value="FAD/NAD-linked reductases, dimerisation (C-terminal) domain"/>
    <property type="match status" value="1"/>
</dbReference>
<dbReference type="InterPro" id="IPR006311">
    <property type="entry name" value="TAT_signal"/>
</dbReference>
<dbReference type="Pfam" id="PF09242">
    <property type="entry name" value="FCSD-flav_bind"/>
    <property type="match status" value="1"/>
</dbReference>
<comment type="caution">
    <text evidence="7">The sequence shown here is derived from an EMBL/GenBank/DDBJ whole genome shotgun (WGS) entry which is preliminary data.</text>
</comment>
<dbReference type="InterPro" id="IPR023753">
    <property type="entry name" value="FAD/NAD-binding_dom"/>
</dbReference>
<dbReference type="InterPro" id="IPR036188">
    <property type="entry name" value="FAD/NAD-bd_sf"/>
</dbReference>
<evidence type="ECO:0000259" key="6">
    <source>
        <dbReference type="Pfam" id="PF21706"/>
    </source>
</evidence>
<sequence length="445" mass="48015">MNSRRQFLLASATALGAVAFPAIARAGQASARIVIVGGGVGGATAAKYLKLADPSLQVTVIEKNPVYIRPYGSSEVLNAHVTMQDLRVSYDALQHKHGVAFVFDAAKSLDPVNKTVTTAGGKVLRYDKLIVSPGIKLRYDSLPGYSEQLADSQVPSGWIAGAQTALLAKQLQSMRDGGTFVLAAPPNPYRCPPGPYERAALMTEWFSKHNPRAKVIIADPKDSFVTDETALLGWNRLYGFQPPQEYRTKLAAKLQPSTQPCALEWIQAKAGGTPQRLDAKTMTLHTAGGAIKADVINIIPAMVAGQIAFDFGLTNDSGFCPVHRTTFESTLHKDVYVIGDSSIADVMPKSGFSANTQAKWVARVITDGLAGRDPGTPVWENTCYALAGKDYGLFVADVFKIKEDGKIGRVNKARYLPLDATPAQIRLSAVYQQAWIQAFTQDIFA</sequence>
<organism evidence="7 8">
    <name type="scientific">Thiomonas arsenitoxydans (strain DSM 22701 / CIP 110005 / 3As)</name>
    <dbReference type="NCBI Taxonomy" id="426114"/>
    <lineage>
        <taxon>Bacteria</taxon>
        <taxon>Pseudomonadati</taxon>
        <taxon>Pseudomonadota</taxon>
        <taxon>Betaproteobacteria</taxon>
        <taxon>Burkholderiales</taxon>
        <taxon>Thiomonas</taxon>
    </lineage>
</organism>
<dbReference type="PROSITE" id="PS51318">
    <property type="entry name" value="TAT"/>
    <property type="match status" value="1"/>
</dbReference>
<dbReference type="InterPro" id="IPR016156">
    <property type="entry name" value="FAD/NAD-linked_Rdtase_dimer_sf"/>
</dbReference>
<dbReference type="InterPro" id="IPR015323">
    <property type="entry name" value="FlavoCytC_S_DH_flav-bd"/>
</dbReference>
<dbReference type="RefSeq" id="WP_276730663.1">
    <property type="nucleotide sequence ID" value="NZ_JAFKMR010000020.1"/>
</dbReference>
<reference evidence="7" key="1">
    <citation type="submission" date="2021-02" db="EMBL/GenBank/DDBJ databases">
        <title>Thiocyanate and organic carbon inputs drive convergent selection for specific autotrophic Afipia and Thiobacillus strains within complex microbiomes.</title>
        <authorList>
            <person name="Huddy R.J."/>
            <person name="Sachdeva R."/>
            <person name="Kadzinga F."/>
            <person name="Kantor R.S."/>
            <person name="Harrison S.T.L."/>
            <person name="Banfield J.F."/>
        </authorList>
    </citation>
    <scope>NUCLEOTIDE SEQUENCE</scope>
    <source>
        <strain evidence="7">SCN18_13_7_16_R3_B_64_19</strain>
    </source>
</reference>
<dbReference type="AlphaFoldDB" id="A0A8I1MVU5"/>
<dbReference type="Gene3D" id="3.50.50.60">
    <property type="entry name" value="FAD/NAD(P)-binding domain"/>
    <property type="match status" value="2"/>
</dbReference>
<feature type="domain" description="Flavocytochrome c sulphide dehydrogenase flavin-binding" evidence="5">
    <location>
        <begin position="376"/>
        <end position="444"/>
    </location>
</feature>
<feature type="signal peptide" evidence="3">
    <location>
        <begin position="1"/>
        <end position="24"/>
    </location>
</feature>
<gene>
    <name evidence="7" type="ORF">J0I24_10415</name>
</gene>
<accession>A0A8I1MVU5</accession>
<keyword evidence="2" id="KW-0274">FAD</keyword>
<dbReference type="Pfam" id="PF21706">
    <property type="entry name" value="FCSD_central"/>
    <property type="match status" value="1"/>
</dbReference>
<evidence type="ECO:0000256" key="1">
    <source>
        <dbReference type="ARBA" id="ARBA00022630"/>
    </source>
</evidence>
<dbReference type="Proteomes" id="UP000664800">
    <property type="component" value="Unassembled WGS sequence"/>
</dbReference>
<dbReference type="InterPro" id="IPR052541">
    <property type="entry name" value="SQRD"/>
</dbReference>
<feature type="domain" description="FAD/NAD(P)-binding" evidence="4">
    <location>
        <begin position="32"/>
        <end position="148"/>
    </location>
</feature>
<protein>
    <submittedName>
        <fullName evidence="7">FAD-dependent oxidoreductase</fullName>
    </submittedName>
</protein>
<proteinExistence type="predicted"/>
<dbReference type="InterPro" id="IPR049386">
    <property type="entry name" value="FCSD_central"/>
</dbReference>
<feature type="domain" description="Sulfide dehydrogenase [flavocytochrome c] flavoprotein chain central" evidence="6">
    <location>
        <begin position="164"/>
        <end position="300"/>
    </location>
</feature>
<keyword evidence="1" id="KW-0285">Flavoprotein</keyword>
<dbReference type="GO" id="GO:0050660">
    <property type="term" value="F:flavin adenine dinucleotide binding"/>
    <property type="evidence" value="ECO:0007669"/>
    <property type="project" value="InterPro"/>
</dbReference>
<dbReference type="Gene3D" id="3.90.760.10">
    <property type="entry name" value="Flavocytochrome c sulphide dehydrogenase, flavin-binding domain"/>
    <property type="match status" value="1"/>
</dbReference>
<evidence type="ECO:0000259" key="4">
    <source>
        <dbReference type="Pfam" id="PF07992"/>
    </source>
</evidence>
<evidence type="ECO:0000256" key="3">
    <source>
        <dbReference type="SAM" id="SignalP"/>
    </source>
</evidence>
<name>A0A8I1MVU5_THIA3</name>
<dbReference type="PANTHER" id="PTHR43755">
    <property type="match status" value="1"/>
</dbReference>
<dbReference type="InterPro" id="IPR037092">
    <property type="entry name" value="FlavoCytC_S_DH_flav-bd_sf"/>
</dbReference>
<keyword evidence="3" id="KW-0732">Signal</keyword>
<evidence type="ECO:0000313" key="8">
    <source>
        <dbReference type="Proteomes" id="UP000664800"/>
    </source>
</evidence>
<evidence type="ECO:0000256" key="2">
    <source>
        <dbReference type="ARBA" id="ARBA00022827"/>
    </source>
</evidence>
<feature type="chain" id="PRO_5034425476" evidence="3">
    <location>
        <begin position="25"/>
        <end position="445"/>
    </location>
</feature>
<dbReference type="EMBL" id="JAFKMR010000020">
    <property type="protein sequence ID" value="MBN8744705.1"/>
    <property type="molecule type" value="Genomic_DNA"/>
</dbReference>